<dbReference type="EMBL" id="LKAM01000007">
    <property type="protein sequence ID" value="KUM47712.1"/>
    <property type="molecule type" value="Genomic_DNA"/>
</dbReference>
<dbReference type="AlphaFoldDB" id="A0A101LYJ6"/>
<protein>
    <submittedName>
        <fullName evidence="1">Uncharacterized protein</fullName>
    </submittedName>
</protein>
<gene>
    <name evidence="1" type="ORF">ABT39_MTgene5899</name>
</gene>
<organism evidence="1">
    <name type="scientific">Picea glauca</name>
    <name type="common">White spruce</name>
    <name type="synonym">Pinus glauca</name>
    <dbReference type="NCBI Taxonomy" id="3330"/>
    <lineage>
        <taxon>Eukaryota</taxon>
        <taxon>Viridiplantae</taxon>
        <taxon>Streptophyta</taxon>
        <taxon>Embryophyta</taxon>
        <taxon>Tracheophyta</taxon>
        <taxon>Spermatophyta</taxon>
        <taxon>Pinopsida</taxon>
        <taxon>Pinidae</taxon>
        <taxon>Conifers I</taxon>
        <taxon>Pinales</taxon>
        <taxon>Pinaceae</taxon>
        <taxon>Picea</taxon>
    </lineage>
</organism>
<keyword evidence="1" id="KW-0496">Mitochondrion</keyword>
<comment type="caution">
    <text evidence="1">The sequence shown here is derived from an EMBL/GenBank/DDBJ whole genome shotgun (WGS) entry which is preliminary data.</text>
</comment>
<reference evidence="1" key="1">
    <citation type="journal article" date="2015" name="Genome Biol. Evol.">
        <title>Organellar Genomes of White Spruce (Picea glauca): Assembly and Annotation.</title>
        <authorList>
            <person name="Jackman S.D."/>
            <person name="Warren R.L."/>
            <person name="Gibb E.A."/>
            <person name="Vandervalk B.P."/>
            <person name="Mohamadi H."/>
            <person name="Chu J."/>
            <person name="Raymond A."/>
            <person name="Pleasance S."/>
            <person name="Coope R."/>
            <person name="Wildung M.R."/>
            <person name="Ritland C.E."/>
            <person name="Bousquet J."/>
            <person name="Jones S.J."/>
            <person name="Bohlmann J."/>
            <person name="Birol I."/>
        </authorList>
    </citation>
    <scope>NUCLEOTIDE SEQUENCE [LARGE SCALE GENOMIC DNA]</scope>
    <source>
        <tissue evidence="1">Flushing bud</tissue>
    </source>
</reference>
<sequence>MSLRPLMLSLPRATILIAILGVLLMPLPHCWWRPLFPMQNRVLNFLRDQRGSTPHLPLLGCP</sequence>
<evidence type="ECO:0000313" key="1">
    <source>
        <dbReference type="EMBL" id="KUM47712.1"/>
    </source>
</evidence>
<geneLocation type="mitochondrion" evidence="1"/>
<proteinExistence type="predicted"/>
<name>A0A101LYJ6_PICGL</name>
<accession>A0A101LYJ6</accession>